<dbReference type="InterPro" id="IPR051909">
    <property type="entry name" value="MFP_Cation_Efflux"/>
</dbReference>
<proteinExistence type="predicted"/>
<keyword evidence="1" id="KW-0813">Transport</keyword>
<accession>A0ABV8T0X9</accession>
<dbReference type="RefSeq" id="WP_380602067.1">
    <property type="nucleotide sequence ID" value="NZ_JBHSDU010000014.1"/>
</dbReference>
<comment type="caution">
    <text evidence="2">The sequence shown here is derived from an EMBL/GenBank/DDBJ whole genome shotgun (WGS) entry which is preliminary data.</text>
</comment>
<protein>
    <submittedName>
        <fullName evidence="2">Efflux RND transporter periplasmic adaptor subunit</fullName>
    </submittedName>
</protein>
<evidence type="ECO:0000313" key="2">
    <source>
        <dbReference type="EMBL" id="MFC4312563.1"/>
    </source>
</evidence>
<organism evidence="2 3">
    <name type="scientific">Steroidobacter flavus</name>
    <dbReference type="NCBI Taxonomy" id="1842136"/>
    <lineage>
        <taxon>Bacteria</taxon>
        <taxon>Pseudomonadati</taxon>
        <taxon>Pseudomonadota</taxon>
        <taxon>Gammaproteobacteria</taxon>
        <taxon>Steroidobacterales</taxon>
        <taxon>Steroidobacteraceae</taxon>
        <taxon>Steroidobacter</taxon>
    </lineage>
</organism>
<dbReference type="Gene3D" id="2.40.420.20">
    <property type="match status" value="1"/>
</dbReference>
<sequence length="325" mass="35120">MKKILAALAGSILIGALAVWGIVHTKQPPQSNEDEAPAEANTPGIVQLKPEQLTQAGIVVANLEPREVAREVKGYGRVIDTQPLLDLLAELRAAQATLEVSTKEYERVRALHANDQNASARALETASATVKRDQIQVETIRSRLGSAWGPAFIKSDAARLVQSLSSLEAVLIRVDLPVDESLKSSPATARVLSPFDPTRSAEARFLGRATMASAQTPGQGFLFLLQPNSFELRPEMGLITFLTLEGPRLRGVILPRSAIVRHQGQAWVYIQTGDGTFERKPVVLEHALDDGWFIDASAAPSGRVVVGGAQTLLSEELRPQIHLAD</sequence>
<evidence type="ECO:0000256" key="1">
    <source>
        <dbReference type="ARBA" id="ARBA00022448"/>
    </source>
</evidence>
<name>A0ABV8T0X9_9GAMM</name>
<keyword evidence="3" id="KW-1185">Reference proteome</keyword>
<dbReference type="Proteomes" id="UP001595904">
    <property type="component" value="Unassembled WGS sequence"/>
</dbReference>
<gene>
    <name evidence="2" type="ORF">ACFPN2_26000</name>
</gene>
<evidence type="ECO:0000313" key="3">
    <source>
        <dbReference type="Proteomes" id="UP001595904"/>
    </source>
</evidence>
<dbReference type="EMBL" id="JBHSDU010000014">
    <property type="protein sequence ID" value="MFC4312563.1"/>
    <property type="molecule type" value="Genomic_DNA"/>
</dbReference>
<reference evidence="3" key="1">
    <citation type="journal article" date="2019" name="Int. J. Syst. Evol. Microbiol.">
        <title>The Global Catalogue of Microorganisms (GCM) 10K type strain sequencing project: providing services to taxonomists for standard genome sequencing and annotation.</title>
        <authorList>
            <consortium name="The Broad Institute Genomics Platform"/>
            <consortium name="The Broad Institute Genome Sequencing Center for Infectious Disease"/>
            <person name="Wu L."/>
            <person name="Ma J."/>
        </authorList>
    </citation>
    <scope>NUCLEOTIDE SEQUENCE [LARGE SCALE GENOMIC DNA]</scope>
    <source>
        <strain evidence="3">CGMCC 1.10759</strain>
    </source>
</reference>
<dbReference type="PANTHER" id="PTHR30097:SF4">
    <property type="entry name" value="SLR6042 PROTEIN"/>
    <property type="match status" value="1"/>
</dbReference>
<dbReference type="PANTHER" id="PTHR30097">
    <property type="entry name" value="CATION EFFLUX SYSTEM PROTEIN CUSB"/>
    <property type="match status" value="1"/>
</dbReference>